<evidence type="ECO:0000313" key="6">
    <source>
        <dbReference type="EMBL" id="MDO6423955.1"/>
    </source>
</evidence>
<dbReference type="SMART" id="SM00267">
    <property type="entry name" value="GGDEF"/>
    <property type="match status" value="1"/>
</dbReference>
<protein>
    <submittedName>
        <fullName evidence="6">EAL domain-containing protein</fullName>
    </submittedName>
</protein>
<dbReference type="CDD" id="cd01948">
    <property type="entry name" value="EAL"/>
    <property type="match status" value="1"/>
</dbReference>
<name>A0AAW7X8N6_9GAMM</name>
<comment type="caution">
    <text evidence="6">The sequence shown here is derived from an EMBL/GenBank/DDBJ whole genome shotgun (WGS) entry which is preliminary data.</text>
</comment>
<dbReference type="NCBIfam" id="TIGR00254">
    <property type="entry name" value="GGDEF"/>
    <property type="match status" value="1"/>
</dbReference>
<feature type="coiled-coil region" evidence="2">
    <location>
        <begin position="109"/>
        <end position="152"/>
    </location>
</feature>
<evidence type="ECO:0000259" key="4">
    <source>
        <dbReference type="PROSITE" id="PS50883"/>
    </source>
</evidence>
<dbReference type="GO" id="GO:0071111">
    <property type="term" value="F:cyclic-guanylate-specific phosphodiesterase activity"/>
    <property type="evidence" value="ECO:0007669"/>
    <property type="project" value="InterPro"/>
</dbReference>
<dbReference type="InterPro" id="IPR000160">
    <property type="entry name" value="GGDEF_dom"/>
</dbReference>
<dbReference type="PROSITE" id="PS50883">
    <property type="entry name" value="EAL"/>
    <property type="match status" value="1"/>
</dbReference>
<dbReference type="CDD" id="cd00130">
    <property type="entry name" value="PAS"/>
    <property type="match status" value="1"/>
</dbReference>
<feature type="domain" description="Response regulatory" evidence="3">
    <location>
        <begin position="8"/>
        <end position="124"/>
    </location>
</feature>
<organism evidence="6 7">
    <name type="scientific">Saccharophagus degradans</name>
    <dbReference type="NCBI Taxonomy" id="86304"/>
    <lineage>
        <taxon>Bacteria</taxon>
        <taxon>Pseudomonadati</taxon>
        <taxon>Pseudomonadota</taxon>
        <taxon>Gammaproteobacteria</taxon>
        <taxon>Cellvibrionales</taxon>
        <taxon>Cellvibrionaceae</taxon>
        <taxon>Saccharophagus</taxon>
    </lineage>
</organism>
<dbReference type="Pfam" id="PF00990">
    <property type="entry name" value="GGDEF"/>
    <property type="match status" value="1"/>
</dbReference>
<dbReference type="EMBL" id="JAUOPB010000012">
    <property type="protein sequence ID" value="MDO6423955.1"/>
    <property type="molecule type" value="Genomic_DNA"/>
</dbReference>
<evidence type="ECO:0000256" key="2">
    <source>
        <dbReference type="SAM" id="Coils"/>
    </source>
</evidence>
<dbReference type="PANTHER" id="PTHR33121:SF23">
    <property type="entry name" value="CYCLIC DI-GMP PHOSPHODIESTERASE PDEB"/>
    <property type="match status" value="1"/>
</dbReference>
<dbReference type="InterPro" id="IPR050706">
    <property type="entry name" value="Cyclic-di-GMP_PDE-like"/>
</dbReference>
<comment type="caution">
    <text evidence="1">Lacks conserved residue(s) required for the propagation of feature annotation.</text>
</comment>
<keyword evidence="2" id="KW-0175">Coiled coil</keyword>
<dbReference type="PROSITE" id="PS50110">
    <property type="entry name" value="RESPONSE_REGULATORY"/>
    <property type="match status" value="1"/>
</dbReference>
<dbReference type="InterPro" id="IPR000014">
    <property type="entry name" value="PAS"/>
</dbReference>
<dbReference type="InterPro" id="IPR001789">
    <property type="entry name" value="Sig_transdc_resp-reg_receiver"/>
</dbReference>
<reference evidence="6" key="1">
    <citation type="submission" date="2023-07" db="EMBL/GenBank/DDBJ databases">
        <title>Genome content predicts the carbon catabolic preferences of heterotrophic bacteria.</title>
        <authorList>
            <person name="Gralka M."/>
        </authorList>
    </citation>
    <scope>NUCLEOTIDE SEQUENCE</scope>
    <source>
        <strain evidence="6">I3M17_2</strain>
    </source>
</reference>
<dbReference type="SMART" id="SM00052">
    <property type="entry name" value="EAL"/>
    <property type="match status" value="1"/>
</dbReference>
<dbReference type="RefSeq" id="WP_216063943.1">
    <property type="nucleotide sequence ID" value="NZ_CP123764.1"/>
</dbReference>
<dbReference type="GO" id="GO:0000160">
    <property type="term" value="P:phosphorelay signal transduction system"/>
    <property type="evidence" value="ECO:0007669"/>
    <property type="project" value="InterPro"/>
</dbReference>
<dbReference type="CDD" id="cd01949">
    <property type="entry name" value="GGDEF"/>
    <property type="match status" value="1"/>
</dbReference>
<sequence>MSQTRTIRLLILNDSRAEAERLTSMLHNAGRPARAQYVESDEALNKLLQEKGWDLLIAHDETTNLVPQDAIRVIRRLNKDIPTILLTDKEGSHPVVEGMKMGAADVVRLDEDQHLLLVIERELNALEQREHRRFAERRHKEVERRNQQLLDSSRDAIAFVQDGMFLYANDSFAELLDHESRDDIECMPVIDVIAEADQAAVKKFLKEFTLKGSDVDTTALEFSALLADDSTRKLKVDVRKATYDEESCIQFVVRANVTDNEELEAQLAQIKNQDIATGLYNKAYLIDILDKEVNNAVNGVYNSALFHIGIDAFSETVQSKVGIASADLVVAQIAQYAAELMKKGDTLCRYSEDSFMVLIPKIDPQTAAQRAEKICQQLRDYIVDVDGSTMQFTYNIGISLINEISTKADIPIDHAHKALELARKSDDASVKIYEPESKKDSKKNIATQVQQALDQGKFKLLFQPILSLRGSEKEHYEVLLRMVGPDDDEEISPTEFLSSAAEIGATTKIDRWVILESIKILSEHRSNGNNTQLLINLSRESMLDATLPPWLGVAFKAANLPKDSVIFQLNEIDVNDHLNVAADFTKKVAALGSQLSINRFGCALNPFKALETIKVQYIKIDGSFTQELQQNGEDTQTLNELVSQLHQLDMITIVPFVENASILSKLWQSGVHYIQGFYLQGPSEQMNYDFDMES</sequence>
<gene>
    <name evidence="6" type="ORF">Q4521_15835</name>
</gene>
<proteinExistence type="predicted"/>
<evidence type="ECO:0000259" key="3">
    <source>
        <dbReference type="PROSITE" id="PS50110"/>
    </source>
</evidence>
<dbReference type="InterPro" id="IPR001633">
    <property type="entry name" value="EAL_dom"/>
</dbReference>
<dbReference type="Pfam" id="PF00563">
    <property type="entry name" value="EAL"/>
    <property type="match status" value="1"/>
</dbReference>
<evidence type="ECO:0000256" key="1">
    <source>
        <dbReference type="PROSITE-ProRule" id="PRU00169"/>
    </source>
</evidence>
<dbReference type="PROSITE" id="PS50887">
    <property type="entry name" value="GGDEF"/>
    <property type="match status" value="1"/>
</dbReference>
<feature type="domain" description="EAL" evidence="4">
    <location>
        <begin position="442"/>
        <end position="694"/>
    </location>
</feature>
<evidence type="ECO:0000259" key="5">
    <source>
        <dbReference type="PROSITE" id="PS50887"/>
    </source>
</evidence>
<dbReference type="CDD" id="cd00156">
    <property type="entry name" value="REC"/>
    <property type="match status" value="1"/>
</dbReference>
<accession>A0AAW7X8N6</accession>
<dbReference type="PANTHER" id="PTHR33121">
    <property type="entry name" value="CYCLIC DI-GMP PHOSPHODIESTERASE PDEF"/>
    <property type="match status" value="1"/>
</dbReference>
<dbReference type="Proteomes" id="UP001169760">
    <property type="component" value="Unassembled WGS sequence"/>
</dbReference>
<dbReference type="SMART" id="SM00091">
    <property type="entry name" value="PAS"/>
    <property type="match status" value="1"/>
</dbReference>
<dbReference type="Pfam" id="PF13188">
    <property type="entry name" value="PAS_8"/>
    <property type="match status" value="1"/>
</dbReference>
<feature type="domain" description="GGDEF" evidence="5">
    <location>
        <begin position="301"/>
        <end position="435"/>
    </location>
</feature>
<evidence type="ECO:0000313" key="7">
    <source>
        <dbReference type="Proteomes" id="UP001169760"/>
    </source>
</evidence>
<dbReference type="AlphaFoldDB" id="A0AAW7X8N6"/>